<dbReference type="Gene3D" id="1.20.1260.10">
    <property type="match status" value="1"/>
</dbReference>
<evidence type="ECO:0000313" key="1">
    <source>
        <dbReference type="EMBL" id="SDN01439.1"/>
    </source>
</evidence>
<reference evidence="1 2" key="1">
    <citation type="submission" date="2016-10" db="EMBL/GenBank/DDBJ databases">
        <authorList>
            <person name="de Groot N.N."/>
        </authorList>
    </citation>
    <scope>NUCLEOTIDE SEQUENCE [LARGE SCALE GENOMIC DNA]</scope>
    <source>
        <strain evidence="1 2">CGMCC 1.5012</strain>
    </source>
</reference>
<accession>A0A1G9XXE4</accession>
<dbReference type="EMBL" id="FNID01000009">
    <property type="protein sequence ID" value="SDN01439.1"/>
    <property type="molecule type" value="Genomic_DNA"/>
</dbReference>
<protein>
    <submittedName>
        <fullName evidence="1">Coat F domain-containing protein</fullName>
    </submittedName>
</protein>
<keyword evidence="2" id="KW-1185">Reference proteome</keyword>
<dbReference type="RefSeq" id="WP_092638991.1">
    <property type="nucleotide sequence ID" value="NZ_FNID01000009.1"/>
</dbReference>
<dbReference type="InterPro" id="IPR012851">
    <property type="entry name" value="Spore_coat_CotF-like"/>
</dbReference>
<organism evidence="1 2">
    <name type="scientific">Acetanaerobacterium elongatum</name>
    <dbReference type="NCBI Taxonomy" id="258515"/>
    <lineage>
        <taxon>Bacteria</taxon>
        <taxon>Bacillati</taxon>
        <taxon>Bacillota</taxon>
        <taxon>Clostridia</taxon>
        <taxon>Eubacteriales</taxon>
        <taxon>Oscillospiraceae</taxon>
        <taxon>Acetanaerobacterium</taxon>
    </lineage>
</organism>
<evidence type="ECO:0000313" key="2">
    <source>
        <dbReference type="Proteomes" id="UP000199182"/>
    </source>
</evidence>
<dbReference type="AlphaFoldDB" id="A0A1G9XXE4"/>
<dbReference type="InterPro" id="IPR012347">
    <property type="entry name" value="Ferritin-like"/>
</dbReference>
<dbReference type="STRING" id="258515.SAMN05192585_10976"/>
<dbReference type="Pfam" id="PF07875">
    <property type="entry name" value="Coat_F"/>
    <property type="match status" value="1"/>
</dbReference>
<sequence>MLQDKYMVNDALASVKSSLTFYANTISECTNPNLRCTIQQIRDKCETSQYDLFKMAQAKGFYQPATLANDAEVQQVKTQVQG</sequence>
<dbReference type="Proteomes" id="UP000199182">
    <property type="component" value="Unassembled WGS sequence"/>
</dbReference>
<proteinExistence type="predicted"/>
<dbReference type="OrthoDB" id="1683800at2"/>
<gene>
    <name evidence="1" type="ORF">SAMN05192585_10976</name>
</gene>
<name>A0A1G9XXE4_9FIRM</name>